<proteinExistence type="predicted"/>
<keyword evidence="5 10" id="KW-0812">Transmembrane</keyword>
<feature type="transmembrane region" description="Helical" evidence="10">
    <location>
        <begin position="265"/>
        <end position="284"/>
    </location>
</feature>
<feature type="region of interest" description="Disordered" evidence="9">
    <location>
        <begin position="146"/>
        <end position="216"/>
    </location>
</feature>
<dbReference type="Proteomes" id="UP001501285">
    <property type="component" value="Unassembled WGS sequence"/>
</dbReference>
<keyword evidence="13" id="KW-1185">Reference proteome</keyword>
<feature type="transmembrane region" description="Helical" evidence="10">
    <location>
        <begin position="102"/>
        <end position="135"/>
    </location>
</feature>
<feature type="transmembrane region" description="Helical" evidence="10">
    <location>
        <begin position="452"/>
        <end position="475"/>
    </location>
</feature>
<dbReference type="RefSeq" id="WP_343991565.1">
    <property type="nucleotide sequence ID" value="NZ_BAAANB010000021.1"/>
</dbReference>
<feature type="transmembrane region" description="Helical" evidence="10">
    <location>
        <begin position="236"/>
        <end position="258"/>
    </location>
</feature>
<evidence type="ECO:0000256" key="2">
    <source>
        <dbReference type="ARBA" id="ARBA00022448"/>
    </source>
</evidence>
<dbReference type="PANTHER" id="PTHR32507">
    <property type="entry name" value="NA(+)/H(+) ANTIPORTER 1"/>
    <property type="match status" value="1"/>
</dbReference>
<evidence type="ECO:0000256" key="10">
    <source>
        <dbReference type="SAM" id="Phobius"/>
    </source>
</evidence>
<dbReference type="InterPro" id="IPR038770">
    <property type="entry name" value="Na+/solute_symporter_sf"/>
</dbReference>
<evidence type="ECO:0000256" key="7">
    <source>
        <dbReference type="ARBA" id="ARBA00023065"/>
    </source>
</evidence>
<feature type="compositionally biased region" description="Polar residues" evidence="9">
    <location>
        <begin position="194"/>
        <end position="205"/>
    </location>
</feature>
<keyword evidence="8 10" id="KW-0472">Membrane</keyword>
<keyword evidence="4" id="KW-1003">Cell membrane</keyword>
<evidence type="ECO:0000256" key="3">
    <source>
        <dbReference type="ARBA" id="ARBA00022449"/>
    </source>
</evidence>
<feature type="transmembrane region" description="Helical" evidence="10">
    <location>
        <begin position="304"/>
        <end position="337"/>
    </location>
</feature>
<evidence type="ECO:0000313" key="12">
    <source>
        <dbReference type="EMBL" id="GAA2032838.1"/>
    </source>
</evidence>
<evidence type="ECO:0000313" key="13">
    <source>
        <dbReference type="Proteomes" id="UP001501285"/>
    </source>
</evidence>
<accession>A0ABN2UCG4</accession>
<evidence type="ECO:0000256" key="6">
    <source>
        <dbReference type="ARBA" id="ARBA00022989"/>
    </source>
</evidence>
<comment type="caution">
    <text evidence="12">The sequence shown here is derived from an EMBL/GenBank/DDBJ whole genome shotgun (WGS) entry which is preliminary data.</text>
</comment>
<feature type="transmembrane region" description="Helical" evidence="10">
    <location>
        <begin position="65"/>
        <end position="81"/>
    </location>
</feature>
<dbReference type="EMBL" id="BAAANB010000021">
    <property type="protein sequence ID" value="GAA2032838.1"/>
    <property type="molecule type" value="Genomic_DNA"/>
</dbReference>
<feature type="domain" description="Cation/H+ exchanger transmembrane" evidence="11">
    <location>
        <begin position="226"/>
        <end position="477"/>
    </location>
</feature>
<evidence type="ECO:0000259" key="11">
    <source>
        <dbReference type="Pfam" id="PF00999"/>
    </source>
</evidence>
<evidence type="ECO:0000256" key="5">
    <source>
        <dbReference type="ARBA" id="ARBA00022692"/>
    </source>
</evidence>
<feature type="transmembrane region" description="Helical" evidence="10">
    <location>
        <begin position="358"/>
        <end position="376"/>
    </location>
</feature>
<keyword evidence="6 10" id="KW-1133">Transmembrane helix</keyword>
<feature type="transmembrane region" description="Helical" evidence="10">
    <location>
        <begin position="28"/>
        <end position="45"/>
    </location>
</feature>
<protein>
    <recommendedName>
        <fullName evidence="11">Cation/H+ exchanger transmembrane domain-containing protein</fullName>
    </recommendedName>
</protein>
<keyword evidence="2" id="KW-0813">Transport</keyword>
<sequence>MSVNLIYLIAGAAMFLAAVLPNLLERYAVSAAMVLLVLGMGIGLLPLPEGMRLDPVLIRPQVERVTEFAILVALMGVGLAIDRSFDWRSRASWSSWSSTWRLLALAMPLSIGAIGLLGWGLGVAPAAALLLGAALAPTDPVLASDVQVGGPRVGEDEVSPGEPGDSENAEALEGLDTSGGPATRDRDGRPDQLTGPSAQASSAQESTDDRDVDEPVDEKDDVRFALTSEAGLNDGLAFPFVTAALLLATAGGIGSWGLQWLAWDLVGKIALGVAAGAAVGWVLARVAFRSPSPSLRLAEQGEPLLALAALVMTYGMSQLVGGYGFVSVFVCGMTLRAAERNHHYHRSMHEVVQRLERLLTLIILLMLGMGMTKGVLDELDWRGVAIALALVFVVRPLAGWLSLRVRARPAELPGGLGRREKLATAFFGVRGVGSLYYLAFAAGEHAFSDERWMWSTVAFTILLSVMVHGTFATPVMRHLERRRERAARARAAAGQPPRAVGFA</sequence>
<feature type="transmembrane region" description="Helical" evidence="10">
    <location>
        <begin position="6"/>
        <end position="23"/>
    </location>
</feature>
<organism evidence="12 13">
    <name type="scientific">Terrabacter terrae</name>
    <dbReference type="NCBI Taxonomy" id="318434"/>
    <lineage>
        <taxon>Bacteria</taxon>
        <taxon>Bacillati</taxon>
        <taxon>Actinomycetota</taxon>
        <taxon>Actinomycetes</taxon>
        <taxon>Micrococcales</taxon>
        <taxon>Intrasporangiaceae</taxon>
        <taxon>Terrabacter</taxon>
    </lineage>
</organism>
<dbReference type="PANTHER" id="PTHR32507:SF8">
    <property type="entry name" value="CNH1P"/>
    <property type="match status" value="1"/>
</dbReference>
<dbReference type="InterPro" id="IPR006153">
    <property type="entry name" value="Cation/H_exchanger_TM"/>
</dbReference>
<evidence type="ECO:0000256" key="4">
    <source>
        <dbReference type="ARBA" id="ARBA00022475"/>
    </source>
</evidence>
<dbReference type="Pfam" id="PF00999">
    <property type="entry name" value="Na_H_Exchanger"/>
    <property type="match status" value="1"/>
</dbReference>
<comment type="subcellular location">
    <subcellularLocation>
        <location evidence="1">Cell membrane</location>
        <topology evidence="1">Multi-pass membrane protein</topology>
    </subcellularLocation>
</comment>
<reference evidence="12 13" key="1">
    <citation type="journal article" date="2019" name="Int. J. Syst. Evol. Microbiol.">
        <title>The Global Catalogue of Microorganisms (GCM) 10K type strain sequencing project: providing services to taxonomists for standard genome sequencing and annotation.</title>
        <authorList>
            <consortium name="The Broad Institute Genomics Platform"/>
            <consortium name="The Broad Institute Genome Sequencing Center for Infectious Disease"/>
            <person name="Wu L."/>
            <person name="Ma J."/>
        </authorList>
    </citation>
    <scope>NUCLEOTIDE SEQUENCE [LARGE SCALE GENOMIC DNA]</scope>
    <source>
        <strain evidence="12 13">JCM 14283</strain>
    </source>
</reference>
<evidence type="ECO:0000256" key="8">
    <source>
        <dbReference type="ARBA" id="ARBA00023136"/>
    </source>
</evidence>
<feature type="transmembrane region" description="Helical" evidence="10">
    <location>
        <begin position="382"/>
        <end position="401"/>
    </location>
</feature>
<feature type="compositionally biased region" description="Acidic residues" evidence="9">
    <location>
        <begin position="206"/>
        <end position="216"/>
    </location>
</feature>
<feature type="compositionally biased region" description="Acidic residues" evidence="9">
    <location>
        <begin position="156"/>
        <end position="170"/>
    </location>
</feature>
<keyword evidence="7" id="KW-0406">Ion transport</keyword>
<feature type="transmembrane region" description="Helical" evidence="10">
    <location>
        <begin position="422"/>
        <end position="440"/>
    </location>
</feature>
<evidence type="ECO:0000256" key="9">
    <source>
        <dbReference type="SAM" id="MobiDB-lite"/>
    </source>
</evidence>
<evidence type="ECO:0000256" key="1">
    <source>
        <dbReference type="ARBA" id="ARBA00004651"/>
    </source>
</evidence>
<keyword evidence="3" id="KW-0050">Antiport</keyword>
<dbReference type="Gene3D" id="1.20.1530.20">
    <property type="match status" value="1"/>
</dbReference>
<gene>
    <name evidence="12" type="ORF">GCM10009740_23840</name>
</gene>
<name>A0ABN2UCG4_9MICO</name>